<dbReference type="Pfam" id="PF00571">
    <property type="entry name" value="CBS"/>
    <property type="match status" value="1"/>
</dbReference>
<evidence type="ECO:0000256" key="2">
    <source>
        <dbReference type="PROSITE-ProRule" id="PRU00703"/>
    </source>
</evidence>
<comment type="caution">
    <text evidence="4">The sequence shown here is derived from an EMBL/GenBank/DDBJ whole genome shotgun (WGS) entry which is preliminary data.</text>
</comment>
<dbReference type="InterPro" id="IPR051257">
    <property type="entry name" value="Diverse_CBS-Domain"/>
</dbReference>
<dbReference type="EMBL" id="JASTZU010000034">
    <property type="protein sequence ID" value="MDL4840774.1"/>
    <property type="molecule type" value="Genomic_DNA"/>
</dbReference>
<dbReference type="PROSITE" id="PS51371">
    <property type="entry name" value="CBS"/>
    <property type="match status" value="1"/>
</dbReference>
<keyword evidence="1 2" id="KW-0129">CBS domain</keyword>
<keyword evidence="5" id="KW-1185">Reference proteome</keyword>
<gene>
    <name evidence="4" type="ORF">QQS35_09960</name>
</gene>
<dbReference type="SMART" id="SM00116">
    <property type="entry name" value="CBS"/>
    <property type="match status" value="1"/>
</dbReference>
<dbReference type="SUPFAM" id="SSF54631">
    <property type="entry name" value="CBS-domain pair"/>
    <property type="match status" value="1"/>
</dbReference>
<organism evidence="4 5">
    <name type="scientific">Aquibacillus rhizosphaerae</name>
    <dbReference type="NCBI Taxonomy" id="3051431"/>
    <lineage>
        <taxon>Bacteria</taxon>
        <taxon>Bacillati</taxon>
        <taxon>Bacillota</taxon>
        <taxon>Bacilli</taxon>
        <taxon>Bacillales</taxon>
        <taxon>Bacillaceae</taxon>
        <taxon>Aquibacillus</taxon>
    </lineage>
</organism>
<sequence>MFVRSTMKPSYQCFVASPTDTLRSVIEVMEKENFQAMPVVDNNLFKGMVSKQSIFRAFFYSNQSQDEFLDSRKVNEITTNHDLFIGEDEVFERTFTTFKDYPILAVADANRKFLGIVSRFDVLEQFESAFGTKRKGIRIAFTSEESSGRFSRLSDIMKQFHVNIISITTFDETDKLARRIVLKIDQGVKIDKLAKKLENSGFRVLDIKEEG</sequence>
<dbReference type="CDD" id="cd02205">
    <property type="entry name" value="CBS_pair_SF"/>
    <property type="match status" value="1"/>
</dbReference>
<dbReference type="InterPro" id="IPR000644">
    <property type="entry name" value="CBS_dom"/>
</dbReference>
<dbReference type="InterPro" id="IPR045865">
    <property type="entry name" value="ACT-like_dom_sf"/>
</dbReference>
<dbReference type="InterPro" id="IPR046342">
    <property type="entry name" value="CBS_dom_sf"/>
</dbReference>
<dbReference type="SUPFAM" id="SSF55021">
    <property type="entry name" value="ACT-like"/>
    <property type="match status" value="1"/>
</dbReference>
<protein>
    <submittedName>
        <fullName evidence="4">CBS domain-containing protein</fullName>
    </submittedName>
</protein>
<feature type="domain" description="CBS" evidence="3">
    <location>
        <begin position="7"/>
        <end position="64"/>
    </location>
</feature>
<name>A0ABT7L4J5_9BACI</name>
<dbReference type="Proteomes" id="UP001235343">
    <property type="component" value="Unassembled WGS sequence"/>
</dbReference>
<dbReference type="PANTHER" id="PTHR43080">
    <property type="entry name" value="CBS DOMAIN-CONTAINING PROTEIN CBSX3, MITOCHONDRIAL"/>
    <property type="match status" value="1"/>
</dbReference>
<evidence type="ECO:0000313" key="5">
    <source>
        <dbReference type="Proteomes" id="UP001235343"/>
    </source>
</evidence>
<dbReference type="PANTHER" id="PTHR43080:SF2">
    <property type="entry name" value="CBS DOMAIN-CONTAINING PROTEIN"/>
    <property type="match status" value="1"/>
</dbReference>
<dbReference type="Gene3D" id="3.10.580.10">
    <property type="entry name" value="CBS-domain"/>
    <property type="match status" value="1"/>
</dbReference>
<evidence type="ECO:0000313" key="4">
    <source>
        <dbReference type="EMBL" id="MDL4840774.1"/>
    </source>
</evidence>
<reference evidence="4 5" key="1">
    <citation type="submission" date="2023-06" db="EMBL/GenBank/DDBJ databases">
        <title>Aquibacillus rhizosphaerae LR5S19.</title>
        <authorList>
            <person name="Sun J.-Q."/>
        </authorList>
    </citation>
    <scope>NUCLEOTIDE SEQUENCE [LARGE SCALE GENOMIC DNA]</scope>
    <source>
        <strain evidence="4 5">LR5S19</strain>
    </source>
</reference>
<proteinExistence type="predicted"/>
<accession>A0ABT7L4J5</accession>
<evidence type="ECO:0000259" key="3">
    <source>
        <dbReference type="PROSITE" id="PS51371"/>
    </source>
</evidence>
<evidence type="ECO:0000256" key="1">
    <source>
        <dbReference type="ARBA" id="ARBA00023122"/>
    </source>
</evidence>
<dbReference type="RefSeq" id="WP_285931912.1">
    <property type="nucleotide sequence ID" value="NZ_JASTZU010000034.1"/>
</dbReference>